<organism evidence="2 3">
    <name type="scientific">Caerostris extrusa</name>
    <name type="common">Bark spider</name>
    <name type="synonym">Caerostris bankana</name>
    <dbReference type="NCBI Taxonomy" id="172846"/>
    <lineage>
        <taxon>Eukaryota</taxon>
        <taxon>Metazoa</taxon>
        <taxon>Ecdysozoa</taxon>
        <taxon>Arthropoda</taxon>
        <taxon>Chelicerata</taxon>
        <taxon>Arachnida</taxon>
        <taxon>Araneae</taxon>
        <taxon>Araneomorphae</taxon>
        <taxon>Entelegynae</taxon>
        <taxon>Araneoidea</taxon>
        <taxon>Araneidae</taxon>
        <taxon>Caerostris</taxon>
    </lineage>
</organism>
<reference evidence="2 3" key="1">
    <citation type="submission" date="2021-06" db="EMBL/GenBank/DDBJ databases">
        <title>Caerostris extrusa draft genome.</title>
        <authorList>
            <person name="Kono N."/>
            <person name="Arakawa K."/>
        </authorList>
    </citation>
    <scope>NUCLEOTIDE SEQUENCE [LARGE SCALE GENOMIC DNA]</scope>
</reference>
<feature type="compositionally biased region" description="Polar residues" evidence="1">
    <location>
        <begin position="38"/>
        <end position="50"/>
    </location>
</feature>
<feature type="compositionally biased region" description="Basic residues" evidence="1">
    <location>
        <begin position="21"/>
        <end position="37"/>
    </location>
</feature>
<accession>A0AAV4NS78</accession>
<sequence>MPTPFWLRLFLQIVMRSLRTGRKRERGGRRRIKKNKNQKFCSRQQLTGRSSALRRKHTGWQAAAGELLQRLEQIEINIEHFCGKRNFVLFRGWKWG</sequence>
<evidence type="ECO:0000313" key="2">
    <source>
        <dbReference type="EMBL" id="GIX87553.1"/>
    </source>
</evidence>
<protein>
    <recommendedName>
        <fullName evidence="4">Secreted protein</fullName>
    </recommendedName>
</protein>
<feature type="region of interest" description="Disordered" evidence="1">
    <location>
        <begin position="21"/>
        <end position="54"/>
    </location>
</feature>
<dbReference type="EMBL" id="BPLR01021247">
    <property type="protein sequence ID" value="GIX87553.1"/>
    <property type="molecule type" value="Genomic_DNA"/>
</dbReference>
<name>A0AAV4NS78_CAEEX</name>
<comment type="caution">
    <text evidence="2">The sequence shown here is derived from an EMBL/GenBank/DDBJ whole genome shotgun (WGS) entry which is preliminary data.</text>
</comment>
<evidence type="ECO:0000313" key="3">
    <source>
        <dbReference type="Proteomes" id="UP001054945"/>
    </source>
</evidence>
<evidence type="ECO:0008006" key="4">
    <source>
        <dbReference type="Google" id="ProtNLM"/>
    </source>
</evidence>
<evidence type="ECO:0000256" key="1">
    <source>
        <dbReference type="SAM" id="MobiDB-lite"/>
    </source>
</evidence>
<gene>
    <name evidence="2" type="ORF">CEXT_291031</name>
</gene>
<keyword evidence="3" id="KW-1185">Reference proteome</keyword>
<dbReference type="Proteomes" id="UP001054945">
    <property type="component" value="Unassembled WGS sequence"/>
</dbReference>
<proteinExistence type="predicted"/>
<dbReference type="AlphaFoldDB" id="A0AAV4NS78"/>